<evidence type="ECO:0000313" key="2">
    <source>
        <dbReference type="EMBL" id="RPE72047.1"/>
    </source>
</evidence>
<name>A0A3N4V4K0_9RHOB</name>
<dbReference type="RefSeq" id="WP_342772287.1">
    <property type="nucleotide sequence ID" value="NZ_RKQK01000001.1"/>
</dbReference>
<feature type="compositionally biased region" description="Acidic residues" evidence="1">
    <location>
        <begin position="124"/>
        <end position="143"/>
    </location>
</feature>
<keyword evidence="3" id="KW-1185">Reference proteome</keyword>
<evidence type="ECO:0000313" key="3">
    <source>
        <dbReference type="Proteomes" id="UP000269689"/>
    </source>
</evidence>
<proteinExistence type="predicted"/>
<evidence type="ECO:0000256" key="1">
    <source>
        <dbReference type="SAM" id="MobiDB-lite"/>
    </source>
</evidence>
<gene>
    <name evidence="2" type="ORF">EDD53_1186</name>
</gene>
<dbReference type="EMBL" id="RKQK01000001">
    <property type="protein sequence ID" value="RPE72047.1"/>
    <property type="molecule type" value="Genomic_DNA"/>
</dbReference>
<accession>A0A3N4V4K0</accession>
<reference evidence="2 3" key="1">
    <citation type="submission" date="2018-11" db="EMBL/GenBank/DDBJ databases">
        <title>Genomic Encyclopedia of Type Strains, Phase IV (KMG-IV): sequencing the most valuable type-strain genomes for metagenomic binning, comparative biology and taxonomic classification.</title>
        <authorList>
            <person name="Goeker M."/>
        </authorList>
    </citation>
    <scope>NUCLEOTIDE SEQUENCE [LARGE SCALE GENOMIC DNA]</scope>
    <source>
        <strain evidence="2 3">DSM 104731</strain>
    </source>
</reference>
<dbReference type="AlphaFoldDB" id="A0A3N4V4K0"/>
<organism evidence="2 3">
    <name type="scientific">Pacificibacter maritimus</name>
    <dbReference type="NCBI Taxonomy" id="762213"/>
    <lineage>
        <taxon>Bacteria</taxon>
        <taxon>Pseudomonadati</taxon>
        <taxon>Pseudomonadota</taxon>
        <taxon>Alphaproteobacteria</taxon>
        <taxon>Rhodobacterales</taxon>
        <taxon>Roseobacteraceae</taxon>
        <taxon>Pacificibacter</taxon>
    </lineage>
</organism>
<sequence length="143" mass="16469">MPPKDYMPKHKGFPGRYPGSDYQFTLRRANPRGVTPLKALERYKDRKAVDKRVDAAFITAIWEMFGDQPFERGNLDAGRISWFWGRELVPADPDNFDPASYEALIQVNVKVAQVTFPELFVQDDPFEDDDDDEDDFGPYGDDD</sequence>
<comment type="caution">
    <text evidence="2">The sequence shown here is derived from an EMBL/GenBank/DDBJ whole genome shotgun (WGS) entry which is preliminary data.</text>
</comment>
<protein>
    <submittedName>
        <fullName evidence="2">Uncharacterized protein</fullName>
    </submittedName>
</protein>
<dbReference type="Proteomes" id="UP000269689">
    <property type="component" value="Unassembled WGS sequence"/>
</dbReference>
<feature type="region of interest" description="Disordered" evidence="1">
    <location>
        <begin position="120"/>
        <end position="143"/>
    </location>
</feature>